<proteinExistence type="predicted"/>
<evidence type="ECO:0000256" key="2">
    <source>
        <dbReference type="ARBA" id="ARBA00022737"/>
    </source>
</evidence>
<protein>
    <submittedName>
        <fullName evidence="4">G-protein beta WD-40 repeats containing protein</fullName>
    </submittedName>
</protein>
<organism evidence="4 5">
    <name type="scientific">Reticulomyxa filosa</name>
    <dbReference type="NCBI Taxonomy" id="46433"/>
    <lineage>
        <taxon>Eukaryota</taxon>
        <taxon>Sar</taxon>
        <taxon>Rhizaria</taxon>
        <taxon>Retaria</taxon>
        <taxon>Foraminifera</taxon>
        <taxon>Monothalamids</taxon>
        <taxon>Reticulomyxidae</taxon>
        <taxon>Reticulomyxa</taxon>
    </lineage>
</organism>
<dbReference type="InterPro" id="IPR001680">
    <property type="entry name" value="WD40_rpt"/>
</dbReference>
<reference evidence="4 5" key="1">
    <citation type="journal article" date="2013" name="Curr. Biol.">
        <title>The Genome of the Foraminiferan Reticulomyxa filosa.</title>
        <authorList>
            <person name="Glockner G."/>
            <person name="Hulsmann N."/>
            <person name="Schleicher M."/>
            <person name="Noegel A.A."/>
            <person name="Eichinger L."/>
            <person name="Gallinger C."/>
            <person name="Pawlowski J."/>
            <person name="Sierra R."/>
            <person name="Euteneuer U."/>
            <person name="Pillet L."/>
            <person name="Moustafa A."/>
            <person name="Platzer M."/>
            <person name="Groth M."/>
            <person name="Szafranski K."/>
            <person name="Schliwa M."/>
        </authorList>
    </citation>
    <scope>NUCLEOTIDE SEQUENCE [LARGE SCALE GENOMIC DNA]</scope>
</reference>
<accession>X6P9R0</accession>
<dbReference type="SUPFAM" id="SSF50978">
    <property type="entry name" value="WD40 repeat-like"/>
    <property type="match status" value="1"/>
</dbReference>
<dbReference type="Pfam" id="PF00400">
    <property type="entry name" value="WD40"/>
    <property type="match status" value="2"/>
</dbReference>
<keyword evidence="2" id="KW-0677">Repeat</keyword>
<dbReference type="PANTHER" id="PTHR22847">
    <property type="entry name" value="WD40 REPEAT PROTEIN"/>
    <property type="match status" value="1"/>
</dbReference>
<dbReference type="PANTHER" id="PTHR22847:SF637">
    <property type="entry name" value="WD REPEAT DOMAIN 5B"/>
    <property type="match status" value="1"/>
</dbReference>
<dbReference type="EMBL" id="ASPP01002264">
    <property type="protein sequence ID" value="ETO34809.1"/>
    <property type="molecule type" value="Genomic_DNA"/>
</dbReference>
<evidence type="ECO:0000256" key="3">
    <source>
        <dbReference type="PROSITE-ProRule" id="PRU00221"/>
    </source>
</evidence>
<name>X6P9R0_RETFI</name>
<evidence type="ECO:0000256" key="1">
    <source>
        <dbReference type="ARBA" id="ARBA00022574"/>
    </source>
</evidence>
<keyword evidence="1 3" id="KW-0853">WD repeat</keyword>
<gene>
    <name evidence="4" type="ORF">RFI_02278</name>
</gene>
<keyword evidence="5" id="KW-1185">Reference proteome</keyword>
<comment type="caution">
    <text evidence="4">The sequence shown here is derived from an EMBL/GenBank/DDBJ whole genome shotgun (WGS) entry which is preliminary data.</text>
</comment>
<dbReference type="PROSITE" id="PS50294">
    <property type="entry name" value="WD_REPEATS_REGION"/>
    <property type="match status" value="1"/>
</dbReference>
<feature type="repeat" description="WD" evidence="3">
    <location>
        <begin position="182"/>
        <end position="223"/>
    </location>
</feature>
<dbReference type="GO" id="GO:1990234">
    <property type="term" value="C:transferase complex"/>
    <property type="evidence" value="ECO:0007669"/>
    <property type="project" value="UniProtKB-ARBA"/>
</dbReference>
<dbReference type="Gene3D" id="2.130.10.10">
    <property type="entry name" value="YVTN repeat-like/Quinoprotein amine dehydrogenase"/>
    <property type="match status" value="1"/>
</dbReference>
<dbReference type="OrthoDB" id="6262491at2759"/>
<dbReference type="PROSITE" id="PS00678">
    <property type="entry name" value="WD_REPEATS_1"/>
    <property type="match status" value="1"/>
</dbReference>
<evidence type="ECO:0000313" key="4">
    <source>
        <dbReference type="EMBL" id="ETO34809.1"/>
    </source>
</evidence>
<dbReference type="AlphaFoldDB" id="X6P9R0"/>
<dbReference type="InterPro" id="IPR015943">
    <property type="entry name" value="WD40/YVTN_repeat-like_dom_sf"/>
</dbReference>
<evidence type="ECO:0000313" key="5">
    <source>
        <dbReference type="Proteomes" id="UP000023152"/>
    </source>
</evidence>
<dbReference type="InterPro" id="IPR036322">
    <property type="entry name" value="WD40_repeat_dom_sf"/>
</dbReference>
<dbReference type="SMART" id="SM00320">
    <property type="entry name" value="WD40"/>
    <property type="match status" value="3"/>
</dbReference>
<sequence>MCFELNCSQEVTFVLNFWTRSSCIQKGWIIDFNKIIMQYAKYFKQLPLFHNHRGNIFTVRFTKDKKQIIAFVESNLIGVFDDKLRKIKSVQESHWYESERFADYEEKNDRFKLWHDIEYEEGALIEGHGKTKIWDTKTKRAIISIDDIYYSQLSPDDKFVCACSNNNIQIWDLSSRQQVQELKGHSKGISALQCFPNGQMIVSCSYDKTMRIWDVKTGQELQRLQLQSNWISGIDISSDCQTIVFFVLLFLNIINNNLQKKLFLLNIHGKRIKLNSFVTLFLYNAKMPTIDYYQQYILKNFVLNNLQNVQSVTAWSSFLALAPPNSSSCVGSSC</sequence>
<dbReference type="Proteomes" id="UP000023152">
    <property type="component" value="Unassembled WGS sequence"/>
</dbReference>
<dbReference type="InterPro" id="IPR019775">
    <property type="entry name" value="WD40_repeat_CS"/>
</dbReference>
<dbReference type="PROSITE" id="PS50082">
    <property type="entry name" value="WD_REPEATS_2"/>
    <property type="match status" value="1"/>
</dbReference>